<sequence length="139" mass="15339">MALLGLSLFISKAHAQWVVSDPMNFAGNIANTVKEIATASKTVKNTLNGFKEVEKLYNDTKKYYDALKKVNNLIGDAYKVKETILMVGDISEIYVSSYKKMLSDTNFRPTELAAMASGYSKLLELSGESLKELKSVAKS</sequence>
<dbReference type="Pfam" id="PF13605">
    <property type="entry name" value="DUF4141"/>
    <property type="match status" value="1"/>
</dbReference>
<feature type="signal peptide" evidence="1">
    <location>
        <begin position="1"/>
        <end position="15"/>
    </location>
</feature>
<feature type="chain" id="PRO_5012655578" description="Conjugal transfer protein" evidence="1">
    <location>
        <begin position="16"/>
        <end position="139"/>
    </location>
</feature>
<evidence type="ECO:0000313" key="2">
    <source>
        <dbReference type="EMBL" id="KGN85342.1"/>
    </source>
</evidence>
<keyword evidence="1" id="KW-0732">Signal</keyword>
<dbReference type="Proteomes" id="UP000030146">
    <property type="component" value="Unassembled WGS sequence"/>
</dbReference>
<evidence type="ECO:0000256" key="1">
    <source>
        <dbReference type="SAM" id="SignalP"/>
    </source>
</evidence>
<name>A0A0A2F5M6_9PORP</name>
<proteinExistence type="predicted"/>
<dbReference type="AlphaFoldDB" id="A0A0A2F5M6"/>
<organism evidence="2 3">
    <name type="scientific">Porphyromonas gulae</name>
    <dbReference type="NCBI Taxonomy" id="111105"/>
    <lineage>
        <taxon>Bacteria</taxon>
        <taxon>Pseudomonadati</taxon>
        <taxon>Bacteroidota</taxon>
        <taxon>Bacteroidia</taxon>
        <taxon>Bacteroidales</taxon>
        <taxon>Porphyromonadaceae</taxon>
        <taxon>Porphyromonas</taxon>
    </lineage>
</organism>
<keyword evidence="3" id="KW-1185">Reference proteome</keyword>
<dbReference type="EMBL" id="JRAK01000130">
    <property type="protein sequence ID" value="KGN85342.1"/>
    <property type="molecule type" value="Genomic_DNA"/>
</dbReference>
<comment type="caution">
    <text evidence="2">The sequence shown here is derived from an EMBL/GenBank/DDBJ whole genome shotgun (WGS) entry which is preliminary data.</text>
</comment>
<protein>
    <recommendedName>
        <fullName evidence="4">Conjugal transfer protein</fullName>
    </recommendedName>
</protein>
<feature type="non-terminal residue" evidence="2">
    <location>
        <position position="139"/>
    </location>
</feature>
<dbReference type="InterPro" id="IPR025415">
    <property type="entry name" value="DUF4141"/>
</dbReference>
<accession>A0A0A2F5M6</accession>
<reference evidence="2 3" key="1">
    <citation type="submission" date="2014-08" db="EMBL/GenBank/DDBJ databases">
        <title>Porphyromonas gulae strain:COT-052_OH3439 Genome sequencing.</title>
        <authorList>
            <person name="Wallis C."/>
            <person name="Deusch O."/>
            <person name="O'Flynn C."/>
            <person name="Davis I."/>
            <person name="Jospin G."/>
            <person name="Darling A.E."/>
            <person name="Coil D.A."/>
            <person name="Alexiev A."/>
            <person name="Horsfall A."/>
            <person name="Kirkwood N."/>
            <person name="Harris S."/>
            <person name="Eisen J.A."/>
        </authorList>
    </citation>
    <scope>NUCLEOTIDE SEQUENCE [LARGE SCALE GENOMIC DNA]</scope>
    <source>
        <strain evidence="3">COT-052 OH3439</strain>
    </source>
</reference>
<gene>
    <name evidence="2" type="ORF">HR15_10020</name>
</gene>
<evidence type="ECO:0000313" key="3">
    <source>
        <dbReference type="Proteomes" id="UP000030146"/>
    </source>
</evidence>
<evidence type="ECO:0008006" key="4">
    <source>
        <dbReference type="Google" id="ProtNLM"/>
    </source>
</evidence>